<reference evidence="4" key="1">
    <citation type="journal article" date="2019" name="Int. J. Syst. Evol. Microbiol.">
        <title>The Global Catalogue of Microorganisms (GCM) 10K type strain sequencing project: providing services to taxonomists for standard genome sequencing and annotation.</title>
        <authorList>
            <consortium name="The Broad Institute Genomics Platform"/>
            <consortium name="The Broad Institute Genome Sequencing Center for Infectious Disease"/>
            <person name="Wu L."/>
            <person name="Ma J."/>
        </authorList>
    </citation>
    <scope>NUCLEOTIDE SEQUENCE [LARGE SCALE GENOMIC DNA]</scope>
    <source>
        <strain evidence="4">CGMCC 4.1641</strain>
    </source>
</reference>
<name>A0ABV8SFK0_9BACL</name>
<protein>
    <submittedName>
        <fullName evidence="3">YheC/YheD family protein</fullName>
    </submittedName>
</protein>
<organism evidence="3 4">
    <name type="scientific">Cohnella boryungensis</name>
    <dbReference type="NCBI Taxonomy" id="768479"/>
    <lineage>
        <taxon>Bacteria</taxon>
        <taxon>Bacillati</taxon>
        <taxon>Bacillota</taxon>
        <taxon>Bacilli</taxon>
        <taxon>Bacillales</taxon>
        <taxon>Paenibacillaceae</taxon>
        <taxon>Cohnella</taxon>
    </lineage>
</organism>
<evidence type="ECO:0000259" key="2">
    <source>
        <dbReference type="PROSITE" id="PS50975"/>
    </source>
</evidence>
<evidence type="ECO:0000313" key="3">
    <source>
        <dbReference type="EMBL" id="MFC4306096.1"/>
    </source>
</evidence>
<dbReference type="EMBL" id="JBHSED010000058">
    <property type="protein sequence ID" value="MFC4306096.1"/>
    <property type="molecule type" value="Genomic_DNA"/>
</dbReference>
<dbReference type="InterPro" id="IPR026838">
    <property type="entry name" value="YheC/D"/>
</dbReference>
<feature type="domain" description="ATP-grasp" evidence="2">
    <location>
        <begin position="18"/>
        <end position="241"/>
    </location>
</feature>
<evidence type="ECO:0000256" key="1">
    <source>
        <dbReference type="PROSITE-ProRule" id="PRU00409"/>
    </source>
</evidence>
<dbReference type="Gene3D" id="3.30.470.20">
    <property type="entry name" value="ATP-grasp fold, B domain"/>
    <property type="match status" value="1"/>
</dbReference>
<dbReference type="PROSITE" id="PS50975">
    <property type="entry name" value="ATP_GRASP"/>
    <property type="match status" value="1"/>
</dbReference>
<dbReference type="Pfam" id="PF14398">
    <property type="entry name" value="ATPgrasp_YheCD"/>
    <property type="match status" value="1"/>
</dbReference>
<dbReference type="RefSeq" id="WP_378127577.1">
    <property type="nucleotide sequence ID" value="NZ_JBHSED010000058.1"/>
</dbReference>
<gene>
    <name evidence="3" type="ORF">ACFO1S_21935</name>
</gene>
<evidence type="ECO:0000313" key="4">
    <source>
        <dbReference type="Proteomes" id="UP001595755"/>
    </source>
</evidence>
<sequence length="246" mass="28593">MPQHVRSKWRKTCALMGSDSLRRIIPQTVRYKRSELEKMLNRFGMVYVKPDVGTHGIGVMRVERRRMRYRLQHDRRLRSFASFSAMAVALERGMRGKRYLIQRGIRLLKHEGRVFDLRVMVQLNPSRRWQTTGLIGRVAAPRKIVTNYHSGGRLLSVGRLLSGRMGKAAVPSQIRKLEKLGERAGRAMHKRFTGVREVGVDVGLDRSLTPWIIEVNTRPDPYIFRKLSNPAVFRTIRRYARAYGRL</sequence>
<proteinExistence type="predicted"/>
<keyword evidence="4" id="KW-1185">Reference proteome</keyword>
<keyword evidence="1" id="KW-0547">Nucleotide-binding</keyword>
<dbReference type="Proteomes" id="UP001595755">
    <property type="component" value="Unassembled WGS sequence"/>
</dbReference>
<dbReference type="SUPFAM" id="SSF56059">
    <property type="entry name" value="Glutathione synthetase ATP-binding domain-like"/>
    <property type="match status" value="1"/>
</dbReference>
<accession>A0ABV8SFK0</accession>
<keyword evidence="1" id="KW-0067">ATP-binding</keyword>
<comment type="caution">
    <text evidence="3">The sequence shown here is derived from an EMBL/GenBank/DDBJ whole genome shotgun (WGS) entry which is preliminary data.</text>
</comment>
<dbReference type="InterPro" id="IPR011761">
    <property type="entry name" value="ATP-grasp"/>
</dbReference>